<dbReference type="SUPFAM" id="SSF81383">
    <property type="entry name" value="F-box domain"/>
    <property type="match status" value="1"/>
</dbReference>
<dbReference type="SMART" id="SM00256">
    <property type="entry name" value="FBOX"/>
    <property type="match status" value="1"/>
</dbReference>
<reference evidence="2 3" key="1">
    <citation type="submission" date="2019-06" db="EMBL/GenBank/DDBJ databases">
        <title>Wine fermentation using esterase from Monascus purpureus.</title>
        <authorList>
            <person name="Geng C."/>
            <person name="Zhang Y."/>
        </authorList>
    </citation>
    <scope>NUCLEOTIDE SEQUENCE [LARGE SCALE GENOMIC DNA]</scope>
    <source>
        <strain evidence="2">HQ1</strain>
    </source>
</reference>
<dbReference type="Proteomes" id="UP000319663">
    <property type="component" value="Unassembled WGS sequence"/>
</dbReference>
<evidence type="ECO:0000259" key="1">
    <source>
        <dbReference type="PROSITE" id="PS50181"/>
    </source>
</evidence>
<gene>
    <name evidence="2" type="ORF">MPDQ_007848</name>
</gene>
<dbReference type="InterPro" id="IPR036770">
    <property type="entry name" value="Ankyrin_rpt-contain_sf"/>
</dbReference>
<protein>
    <recommendedName>
        <fullName evidence="1">F-box domain-containing protein</fullName>
    </recommendedName>
</protein>
<proteinExistence type="predicted"/>
<dbReference type="AlphaFoldDB" id="A0A507R6N8"/>
<accession>A0A507R6N8</accession>
<name>A0A507R6N8_MONPU</name>
<dbReference type="Pfam" id="PF12937">
    <property type="entry name" value="F-box-like"/>
    <property type="match status" value="1"/>
</dbReference>
<dbReference type="OrthoDB" id="341259at2759"/>
<keyword evidence="3" id="KW-1185">Reference proteome</keyword>
<dbReference type="SUPFAM" id="SSF48403">
    <property type="entry name" value="Ankyrin repeat"/>
    <property type="match status" value="1"/>
</dbReference>
<dbReference type="InterPro" id="IPR001810">
    <property type="entry name" value="F-box_dom"/>
</dbReference>
<evidence type="ECO:0000313" key="3">
    <source>
        <dbReference type="Proteomes" id="UP000319663"/>
    </source>
</evidence>
<feature type="domain" description="F-box" evidence="1">
    <location>
        <begin position="1"/>
        <end position="45"/>
    </location>
</feature>
<dbReference type="PROSITE" id="PS50181">
    <property type="entry name" value="FBOX"/>
    <property type="match status" value="1"/>
</dbReference>
<dbReference type="InterPro" id="IPR036047">
    <property type="entry name" value="F-box-like_dom_sf"/>
</dbReference>
<dbReference type="STRING" id="5098.A0A507R6N8"/>
<evidence type="ECO:0000313" key="2">
    <source>
        <dbReference type="EMBL" id="TQB76441.1"/>
    </source>
</evidence>
<dbReference type="Gene3D" id="1.25.40.20">
    <property type="entry name" value="Ankyrin repeat-containing domain"/>
    <property type="match status" value="2"/>
</dbReference>
<dbReference type="EMBL" id="VIFY01000009">
    <property type="protein sequence ID" value="TQB76441.1"/>
    <property type="molecule type" value="Genomic_DNA"/>
</dbReference>
<sequence>MFLYDLPLDILMLIVSNLSPPEISRLSRTSSVFRMVLGNELYRQALLADQHCDRWPRSLVSAAICGNLRAFKALIEKTNGRLLNKLFSPRLVQLFRRPEDQKKFKCYSRGYTNLLRILCILYRENHPNREEYTANEMLRIALERGVTEELYFVPRPWLAAWAILAREGKLGAMQLMWNLDDTINNDRFDEVTNWRLPEAMKHALAHAVDAQEMHVVQYCVEQGALDDCHKEEEEGIYGLAGLRMGYFSTHLALAAHSADLEIFLFVLKSFYSSGSYSPGQQMLAEALHHAVRARSVPIVETLLQLGAEPLSGTLQLALSSDNLQLIRMVVDGCSDSILLDTDRASWVTHVRTCSALEILLGRCPRIATFNAPAEVNHWVVGELYLGSCALKSEKQSMAMTLLRYGSADKPLDVDNPDPIPLEGTQRVLRQILYENHTQVLDAIFSKHPYLIGTRTVVLRSGEQFGAHLVVAALKEHTDLKLDLLQALRCLIRHGADVSLENVLIDVCRRRDIRAAEEATPVVRYLLDRGIDLSQRDQRGITLWGRLLLWAPRDVLSAIPLPDRRIFNFNESAGLLGYVARKGYYKAARFLIEGDPSLIHTRLEPFGRTLLQSAVSWAGKNCGNVPNFIQLLRGVLLLPSGDVTLQDGRLMLDLDDQCAKDYLDLVRYLRCKQAEAGMDDGKSALAMVFPGEESLAHAYGLFDTFNTDTRRDWKSVWAEAVCDEDPLFHVRCLYVGEGCP</sequence>
<organism evidence="2 3">
    <name type="scientific">Monascus purpureus</name>
    <name type="common">Red mold</name>
    <name type="synonym">Monascus anka</name>
    <dbReference type="NCBI Taxonomy" id="5098"/>
    <lineage>
        <taxon>Eukaryota</taxon>
        <taxon>Fungi</taxon>
        <taxon>Dikarya</taxon>
        <taxon>Ascomycota</taxon>
        <taxon>Pezizomycotina</taxon>
        <taxon>Eurotiomycetes</taxon>
        <taxon>Eurotiomycetidae</taxon>
        <taxon>Eurotiales</taxon>
        <taxon>Aspergillaceae</taxon>
        <taxon>Monascus</taxon>
    </lineage>
</organism>
<comment type="caution">
    <text evidence="2">The sequence shown here is derived from an EMBL/GenBank/DDBJ whole genome shotgun (WGS) entry which is preliminary data.</text>
</comment>